<name>A0A0J6VW30_9HYPH</name>
<keyword evidence="4" id="KW-1185">Reference proteome</keyword>
<dbReference type="PATRIC" id="fig|1187852.3.peg.5205"/>
<organism evidence="3 4">
    <name type="scientific">Methylobacterium tarhaniae</name>
    <dbReference type="NCBI Taxonomy" id="1187852"/>
    <lineage>
        <taxon>Bacteria</taxon>
        <taxon>Pseudomonadati</taxon>
        <taxon>Pseudomonadota</taxon>
        <taxon>Alphaproteobacteria</taxon>
        <taxon>Hyphomicrobiales</taxon>
        <taxon>Methylobacteriaceae</taxon>
        <taxon>Methylobacterium</taxon>
    </lineage>
</organism>
<feature type="chain" id="PRO_5005283229" evidence="2">
    <location>
        <begin position="23"/>
        <end position="118"/>
    </location>
</feature>
<protein>
    <submittedName>
        <fullName evidence="3">Uncharacterized protein</fullName>
    </submittedName>
</protein>
<sequence>MKRIASICVAAATLASVTLAGAAPAEARWRAGPAFALGAVGGLALGSAIAAGARPAYGYGYGYAPGPAYGYTPVYGRPVYGGPAYGYAPAYGPDCYTVRRRMIDEFGDVYIRRVRVCD</sequence>
<evidence type="ECO:0000313" key="4">
    <source>
        <dbReference type="Proteomes" id="UP000036449"/>
    </source>
</evidence>
<proteinExistence type="predicted"/>
<reference evidence="3 4" key="1">
    <citation type="submission" date="2015-03" db="EMBL/GenBank/DDBJ databases">
        <title>Genome sequencing of Methylobacterium tarhaniae DSM 25844.</title>
        <authorList>
            <person name="Chaudhry V."/>
            <person name="Patil P.B."/>
        </authorList>
    </citation>
    <scope>NUCLEOTIDE SEQUENCE [LARGE SCALE GENOMIC DNA]</scope>
    <source>
        <strain evidence="3 4">DSM 25844</strain>
    </source>
</reference>
<feature type="transmembrane region" description="Helical" evidence="1">
    <location>
        <begin position="32"/>
        <end position="53"/>
    </location>
</feature>
<gene>
    <name evidence="3" type="ORF">VQ03_08100</name>
</gene>
<keyword evidence="2" id="KW-0732">Signal</keyword>
<keyword evidence="1" id="KW-0472">Membrane</keyword>
<dbReference type="RefSeq" id="WP_048450372.1">
    <property type="nucleotide sequence ID" value="NZ_LABZ01000047.1"/>
</dbReference>
<dbReference type="AlphaFoldDB" id="A0A0J6VW30"/>
<keyword evidence="1" id="KW-0812">Transmembrane</keyword>
<keyword evidence="1" id="KW-1133">Transmembrane helix</keyword>
<dbReference type="Proteomes" id="UP000036449">
    <property type="component" value="Unassembled WGS sequence"/>
</dbReference>
<feature type="signal peptide" evidence="2">
    <location>
        <begin position="1"/>
        <end position="22"/>
    </location>
</feature>
<evidence type="ECO:0000256" key="1">
    <source>
        <dbReference type="SAM" id="Phobius"/>
    </source>
</evidence>
<dbReference type="EMBL" id="LABZ01000047">
    <property type="protein sequence ID" value="KMO43506.1"/>
    <property type="molecule type" value="Genomic_DNA"/>
</dbReference>
<accession>A0A0J6VW30</accession>
<evidence type="ECO:0000313" key="3">
    <source>
        <dbReference type="EMBL" id="KMO43506.1"/>
    </source>
</evidence>
<comment type="caution">
    <text evidence="3">The sequence shown here is derived from an EMBL/GenBank/DDBJ whole genome shotgun (WGS) entry which is preliminary data.</text>
</comment>
<evidence type="ECO:0000256" key="2">
    <source>
        <dbReference type="SAM" id="SignalP"/>
    </source>
</evidence>